<evidence type="ECO:0000313" key="3">
    <source>
        <dbReference type="EMBL" id="ETO61419.1"/>
    </source>
</evidence>
<keyword evidence="2" id="KW-0732">Signal</keyword>
<protein>
    <recommendedName>
        <fullName evidence="5">DDE Tnp4 domain-containing protein</fullName>
    </recommendedName>
</protein>
<feature type="chain" id="PRO_5001752880" description="DDE Tnp4 domain-containing protein" evidence="2">
    <location>
        <begin position="23"/>
        <end position="80"/>
    </location>
</feature>
<evidence type="ECO:0000313" key="4">
    <source>
        <dbReference type="Proteomes" id="UP000028582"/>
    </source>
</evidence>
<evidence type="ECO:0000256" key="2">
    <source>
        <dbReference type="SAM" id="SignalP"/>
    </source>
</evidence>
<comment type="caution">
    <text evidence="3">The sequence shown here is derived from an EMBL/GenBank/DDBJ whole genome shotgun (WGS) entry which is preliminary data.</text>
</comment>
<gene>
    <name evidence="3" type="ORF">F444_20573</name>
</gene>
<dbReference type="AlphaFoldDB" id="A0A080Z458"/>
<sequence>MERVNLWLPGCVVLHNMLIAFGDERTEEYQNDSDSDSDDNEDQSELANDDDEFVFRQGLKQRAISKACEPGGKLWLGGRS</sequence>
<dbReference type="EMBL" id="ANJA01003787">
    <property type="protein sequence ID" value="ETO61419.1"/>
    <property type="molecule type" value="Genomic_DNA"/>
</dbReference>
<reference evidence="3 4" key="1">
    <citation type="submission" date="2013-11" db="EMBL/GenBank/DDBJ databases">
        <title>The Genome Sequence of Phytophthora parasitica P1976.</title>
        <authorList>
            <consortium name="The Broad Institute Genomics Platform"/>
            <person name="Russ C."/>
            <person name="Tyler B."/>
            <person name="Panabieres F."/>
            <person name="Shan W."/>
            <person name="Tripathy S."/>
            <person name="Grunwald N."/>
            <person name="Machado M."/>
            <person name="Johnson C.S."/>
            <person name="Walker B."/>
            <person name="Young S."/>
            <person name="Zeng Q."/>
            <person name="Gargeya S."/>
            <person name="Fitzgerald M."/>
            <person name="Haas B."/>
            <person name="Abouelleil A."/>
            <person name="Allen A.W."/>
            <person name="Alvarado L."/>
            <person name="Arachchi H.M."/>
            <person name="Berlin A.M."/>
            <person name="Chapman S.B."/>
            <person name="Gainer-Dewar J."/>
            <person name="Goldberg J."/>
            <person name="Griggs A."/>
            <person name="Gujja S."/>
            <person name="Hansen M."/>
            <person name="Howarth C."/>
            <person name="Imamovic A."/>
            <person name="Ireland A."/>
            <person name="Larimer J."/>
            <person name="McCowan C."/>
            <person name="Murphy C."/>
            <person name="Pearson M."/>
            <person name="Poon T.W."/>
            <person name="Priest M."/>
            <person name="Roberts A."/>
            <person name="Saif S."/>
            <person name="Shea T."/>
            <person name="Sisk P."/>
            <person name="Sykes S."/>
            <person name="Wortman J."/>
            <person name="Nusbaum C."/>
            <person name="Birren B."/>
        </authorList>
    </citation>
    <scope>NUCLEOTIDE SEQUENCE [LARGE SCALE GENOMIC DNA]</scope>
    <source>
        <strain evidence="3 4">P1976</strain>
    </source>
</reference>
<feature type="signal peptide" evidence="2">
    <location>
        <begin position="1"/>
        <end position="22"/>
    </location>
</feature>
<name>A0A080Z458_PHYNI</name>
<feature type="region of interest" description="Disordered" evidence="1">
    <location>
        <begin position="25"/>
        <end position="51"/>
    </location>
</feature>
<dbReference type="Proteomes" id="UP000028582">
    <property type="component" value="Unassembled WGS sequence"/>
</dbReference>
<organism evidence="3 4">
    <name type="scientific">Phytophthora nicotianae P1976</name>
    <dbReference type="NCBI Taxonomy" id="1317066"/>
    <lineage>
        <taxon>Eukaryota</taxon>
        <taxon>Sar</taxon>
        <taxon>Stramenopiles</taxon>
        <taxon>Oomycota</taxon>
        <taxon>Peronosporomycetes</taxon>
        <taxon>Peronosporales</taxon>
        <taxon>Peronosporaceae</taxon>
        <taxon>Phytophthora</taxon>
    </lineage>
</organism>
<evidence type="ECO:0000256" key="1">
    <source>
        <dbReference type="SAM" id="MobiDB-lite"/>
    </source>
</evidence>
<accession>A0A080Z458</accession>
<evidence type="ECO:0008006" key="5">
    <source>
        <dbReference type="Google" id="ProtNLM"/>
    </source>
</evidence>
<feature type="compositionally biased region" description="Acidic residues" evidence="1">
    <location>
        <begin position="29"/>
        <end position="51"/>
    </location>
</feature>
<proteinExistence type="predicted"/>